<proteinExistence type="predicted"/>
<sequence>MTQFGISITKHSGICHSPVCDVSFRCEIGSPVGRSNGEETHTDFTDRSIFLNHAGLLRDFICEFSEAGVRLTGTLPACSMRQRHQRCCLRKGVLRTPSPLLSTLP</sequence>
<name>A0ACC2GZW9_DALPE</name>
<keyword evidence="2" id="KW-1185">Reference proteome</keyword>
<evidence type="ECO:0000313" key="2">
    <source>
        <dbReference type="Proteomes" id="UP001157502"/>
    </source>
</evidence>
<dbReference type="Proteomes" id="UP001157502">
    <property type="component" value="Chromosome 7"/>
</dbReference>
<organism evidence="1 2">
    <name type="scientific">Dallia pectoralis</name>
    <name type="common">Alaska blackfish</name>
    <dbReference type="NCBI Taxonomy" id="75939"/>
    <lineage>
        <taxon>Eukaryota</taxon>
        <taxon>Metazoa</taxon>
        <taxon>Chordata</taxon>
        <taxon>Craniata</taxon>
        <taxon>Vertebrata</taxon>
        <taxon>Euteleostomi</taxon>
        <taxon>Actinopterygii</taxon>
        <taxon>Neopterygii</taxon>
        <taxon>Teleostei</taxon>
        <taxon>Protacanthopterygii</taxon>
        <taxon>Esociformes</taxon>
        <taxon>Umbridae</taxon>
        <taxon>Dallia</taxon>
    </lineage>
</organism>
<dbReference type="EMBL" id="CM055734">
    <property type="protein sequence ID" value="KAJ8009328.1"/>
    <property type="molecule type" value="Genomic_DNA"/>
</dbReference>
<gene>
    <name evidence="1" type="ORF">DPEC_G00087750</name>
</gene>
<accession>A0ACC2GZW9</accession>
<reference evidence="1" key="1">
    <citation type="submission" date="2021-05" db="EMBL/GenBank/DDBJ databases">
        <authorList>
            <person name="Pan Q."/>
            <person name="Jouanno E."/>
            <person name="Zahm M."/>
            <person name="Klopp C."/>
            <person name="Cabau C."/>
            <person name="Louis A."/>
            <person name="Berthelot C."/>
            <person name="Parey E."/>
            <person name="Roest Crollius H."/>
            <person name="Montfort J."/>
            <person name="Robinson-Rechavi M."/>
            <person name="Bouchez O."/>
            <person name="Lampietro C."/>
            <person name="Lopez Roques C."/>
            <person name="Donnadieu C."/>
            <person name="Postlethwait J."/>
            <person name="Bobe J."/>
            <person name="Dillon D."/>
            <person name="Chandos A."/>
            <person name="von Hippel F."/>
            <person name="Guiguen Y."/>
        </authorList>
    </citation>
    <scope>NUCLEOTIDE SEQUENCE</scope>
    <source>
        <strain evidence="1">YG-Jan2019</strain>
    </source>
</reference>
<comment type="caution">
    <text evidence="1">The sequence shown here is derived from an EMBL/GenBank/DDBJ whole genome shotgun (WGS) entry which is preliminary data.</text>
</comment>
<protein>
    <submittedName>
        <fullName evidence="1">Uncharacterized protein</fullName>
    </submittedName>
</protein>
<evidence type="ECO:0000313" key="1">
    <source>
        <dbReference type="EMBL" id="KAJ8009328.1"/>
    </source>
</evidence>